<dbReference type="Proteomes" id="UP001501747">
    <property type="component" value="Unassembled WGS sequence"/>
</dbReference>
<protein>
    <recommendedName>
        <fullName evidence="3">Prenyltransferase</fullName>
    </recommendedName>
</protein>
<dbReference type="SUPFAM" id="SSF48239">
    <property type="entry name" value="Terpenoid cyclases/Protein prenyltransferases"/>
    <property type="match status" value="1"/>
</dbReference>
<accession>A0ABP7TSF2</accession>
<name>A0ABP7TSF2_9PSEU</name>
<keyword evidence="2" id="KW-1185">Reference proteome</keyword>
<comment type="caution">
    <text evidence="1">The sequence shown here is derived from an EMBL/GenBank/DDBJ whole genome shotgun (WGS) entry which is preliminary data.</text>
</comment>
<proteinExistence type="predicted"/>
<reference evidence="2" key="1">
    <citation type="journal article" date="2019" name="Int. J. Syst. Evol. Microbiol.">
        <title>The Global Catalogue of Microorganisms (GCM) 10K type strain sequencing project: providing services to taxonomists for standard genome sequencing and annotation.</title>
        <authorList>
            <consortium name="The Broad Institute Genomics Platform"/>
            <consortium name="The Broad Institute Genome Sequencing Center for Infectious Disease"/>
            <person name="Wu L."/>
            <person name="Ma J."/>
        </authorList>
    </citation>
    <scope>NUCLEOTIDE SEQUENCE [LARGE SCALE GENOMIC DNA]</scope>
    <source>
        <strain evidence="2">JCM 17342</strain>
    </source>
</reference>
<evidence type="ECO:0000313" key="2">
    <source>
        <dbReference type="Proteomes" id="UP001501747"/>
    </source>
</evidence>
<organism evidence="1 2">
    <name type="scientific">Allokutzneria multivorans</name>
    <dbReference type="NCBI Taxonomy" id="1142134"/>
    <lineage>
        <taxon>Bacteria</taxon>
        <taxon>Bacillati</taxon>
        <taxon>Actinomycetota</taxon>
        <taxon>Actinomycetes</taxon>
        <taxon>Pseudonocardiales</taxon>
        <taxon>Pseudonocardiaceae</taxon>
        <taxon>Allokutzneria</taxon>
    </lineage>
</organism>
<dbReference type="EMBL" id="BAABAL010000019">
    <property type="protein sequence ID" value="GAA4030290.1"/>
    <property type="molecule type" value="Genomic_DNA"/>
</dbReference>
<gene>
    <name evidence="1" type="ORF">GCM10022247_64230</name>
</gene>
<evidence type="ECO:0000313" key="1">
    <source>
        <dbReference type="EMBL" id="GAA4030290.1"/>
    </source>
</evidence>
<sequence length="314" mass="33696">MTGLFKTAVEATKHDERMTIDLTAASAFMAGHARVLDRRRFELLVGGGDPAAVLAALDAYRNPDGGYGWGLEPDLRSPESQPGAALHAFEALADIAPVRAPQAVALCDWLASVSLPDGGLPFALPLTTTAASAPWWQNAEPGSSLQITSVTVAEALRVAAHDPAVGEHPWLDRAVRYCFDAIRKIDGRPFAYVLSFAIRFLDAAHDRHPEEAAELLRTLAAHVPADGRVHVDGGTEDESLHPLDFSPRSGLPSRSLFTPEVVAADLDRLARLQQDDGGWVVDYAKISQAGALDWRGYTTVHAVQVLSDATRSPS</sequence>
<dbReference type="InterPro" id="IPR008930">
    <property type="entry name" value="Terpenoid_cyclase/PrenylTrfase"/>
</dbReference>
<evidence type="ECO:0008006" key="3">
    <source>
        <dbReference type="Google" id="ProtNLM"/>
    </source>
</evidence>